<reference evidence="2 3" key="1">
    <citation type="submission" date="2021-03" db="EMBL/GenBank/DDBJ databases">
        <title>First Case of infection caused by Chromobacterium haemolyticum derived from water in China.</title>
        <authorList>
            <person name="Chen J."/>
            <person name="Liu C."/>
        </authorList>
    </citation>
    <scope>NUCLEOTIDE SEQUENCE [LARGE SCALE GENOMIC DNA]</scope>
    <source>
        <strain evidence="2 3">WJ-5</strain>
    </source>
</reference>
<dbReference type="RefSeq" id="WP_200122790.1">
    <property type="nucleotide sequence ID" value="NZ_JAEILV010000009.1"/>
</dbReference>
<evidence type="ECO:0000313" key="3">
    <source>
        <dbReference type="Proteomes" id="UP000664349"/>
    </source>
</evidence>
<dbReference type="GO" id="GO:0003743">
    <property type="term" value="F:translation initiation factor activity"/>
    <property type="evidence" value="ECO:0007669"/>
    <property type="project" value="UniProtKB-KW"/>
</dbReference>
<keyword evidence="3" id="KW-1185">Reference proteome</keyword>
<keyword evidence="2" id="KW-0396">Initiation factor</keyword>
<proteinExistence type="predicted"/>
<comment type="caution">
    <text evidence="2">The sequence shown here is derived from an EMBL/GenBank/DDBJ whole genome shotgun (WGS) entry which is preliminary data.</text>
</comment>
<accession>A0ABS3GNK1</accession>
<organism evidence="2 3">
    <name type="scientific">Chromobacterium haemolyticum</name>
    <dbReference type="NCBI Taxonomy" id="394935"/>
    <lineage>
        <taxon>Bacteria</taxon>
        <taxon>Pseudomonadati</taxon>
        <taxon>Pseudomonadota</taxon>
        <taxon>Betaproteobacteria</taxon>
        <taxon>Neisseriales</taxon>
        <taxon>Chromobacteriaceae</taxon>
        <taxon>Chromobacterium</taxon>
    </lineage>
</organism>
<dbReference type="EMBL" id="JAFLRD010000010">
    <property type="protein sequence ID" value="MBO0416631.1"/>
    <property type="molecule type" value="Genomic_DNA"/>
</dbReference>
<dbReference type="Pfam" id="PF02486">
    <property type="entry name" value="Rep_trans"/>
    <property type="match status" value="1"/>
</dbReference>
<keyword evidence="2" id="KW-0648">Protein biosynthesis</keyword>
<feature type="domain" description="Replication initiation protein-like C-terminal" evidence="1">
    <location>
        <begin position="248"/>
        <end position="417"/>
    </location>
</feature>
<name>A0ABS3GNK1_9NEIS</name>
<protein>
    <submittedName>
        <fullName evidence="2">Replication initiation factor domain-containing protein</fullName>
    </submittedName>
</protein>
<sequence length="486" mass="54576">MARKFRPPEARDLRKERGDEPRYRAVYDYGVTDVAGHADDELRPIARDLRYWLSMPRFANLSRPSLVEGRSRSGEMALCAIAAQAQLPPTSNTGGKLPQAAQATDRPDLKNVELVMENGELKIVTVRAHGVGDDLAHIDQVSFTVHESTCHVIAGHRMVADDDYIVTMSRKLMQIFGFGIATKRPKGMNFYRDTWVLGQEDVCYGHLSFGGQRNTILVQLTAVGCLAANPGWEQRLYDFLTTDAENPRLTRVDCAFDDFEGLYNVDLMNDDLKAGLFNCGGRNPFVERRGDWDHPDGSGRTLYIGKRQNGKYTRGYEKGREQGSPTSEWFRVETEFKAVDRIIPFDILLNAGAYLAGAYPAFDRFAGQKTPERIQTIVKQQEYAFDHYVHYAALQVGRLVNYMQEVAGWTADSIVSQLARPDAGYPQRLKLANVSCELANQDFVHDYACVDYDADEFARVAAEPAPVDLPTTADGWRLFCTQTASR</sequence>
<gene>
    <name evidence="2" type="ORF">J1C50_14040</name>
</gene>
<dbReference type="Proteomes" id="UP000664349">
    <property type="component" value="Unassembled WGS sequence"/>
</dbReference>
<evidence type="ECO:0000313" key="2">
    <source>
        <dbReference type="EMBL" id="MBO0416631.1"/>
    </source>
</evidence>
<dbReference type="InterPro" id="IPR003491">
    <property type="entry name" value="REP-like_C"/>
</dbReference>
<evidence type="ECO:0000259" key="1">
    <source>
        <dbReference type="Pfam" id="PF02486"/>
    </source>
</evidence>